<organism evidence="2 3">
    <name type="scientific">Paracraurococcus ruber</name>
    <dbReference type="NCBI Taxonomy" id="77675"/>
    <lineage>
        <taxon>Bacteria</taxon>
        <taxon>Pseudomonadati</taxon>
        <taxon>Pseudomonadota</taxon>
        <taxon>Alphaproteobacteria</taxon>
        <taxon>Acetobacterales</taxon>
        <taxon>Roseomonadaceae</taxon>
        <taxon>Paracraurococcus</taxon>
    </lineage>
</organism>
<feature type="region of interest" description="Disordered" evidence="1">
    <location>
        <begin position="19"/>
        <end position="55"/>
    </location>
</feature>
<proteinExistence type="predicted"/>
<protein>
    <submittedName>
        <fullName evidence="2">Uncharacterized protein</fullName>
    </submittedName>
</protein>
<gene>
    <name evidence="2" type="ORF">CKO45_25240</name>
</gene>
<dbReference type="Proteomes" id="UP000697995">
    <property type="component" value="Unassembled WGS sequence"/>
</dbReference>
<evidence type="ECO:0000256" key="1">
    <source>
        <dbReference type="SAM" id="MobiDB-lite"/>
    </source>
</evidence>
<dbReference type="EMBL" id="NRSG01000317">
    <property type="protein sequence ID" value="MBK1661518.1"/>
    <property type="molecule type" value="Genomic_DNA"/>
</dbReference>
<comment type="caution">
    <text evidence="2">The sequence shown here is derived from an EMBL/GenBank/DDBJ whole genome shotgun (WGS) entry which is preliminary data.</text>
</comment>
<name>A0ABS1D4U5_9PROT</name>
<evidence type="ECO:0000313" key="2">
    <source>
        <dbReference type="EMBL" id="MBK1661518.1"/>
    </source>
</evidence>
<accession>A0ABS1D4U5</accession>
<keyword evidence="3" id="KW-1185">Reference proteome</keyword>
<evidence type="ECO:0000313" key="3">
    <source>
        <dbReference type="Proteomes" id="UP000697995"/>
    </source>
</evidence>
<sequence>MLQGGARTDRRLGFDVVEATGRPDATVEAHPTAEAEPYPTAASGDIEDMAMPGTETPATDRAAIWAEAASNA</sequence>
<reference evidence="2 3" key="1">
    <citation type="journal article" date="2020" name="Microorganisms">
        <title>Osmotic Adaptation and Compatible Solute Biosynthesis of Phototrophic Bacteria as Revealed from Genome Analyses.</title>
        <authorList>
            <person name="Imhoff J.F."/>
            <person name="Rahn T."/>
            <person name="Kunzel S."/>
            <person name="Keller A."/>
            <person name="Neulinger S.C."/>
        </authorList>
    </citation>
    <scope>NUCLEOTIDE SEQUENCE [LARGE SCALE GENOMIC DNA]</scope>
    <source>
        <strain evidence="2 3">DSM 15382</strain>
    </source>
</reference>